<evidence type="ECO:0000256" key="8">
    <source>
        <dbReference type="ARBA" id="ARBA00023211"/>
    </source>
</evidence>
<dbReference type="InterPro" id="IPR036457">
    <property type="entry name" value="PPM-type-like_dom_sf"/>
</dbReference>
<keyword evidence="5 9" id="KW-0378">Hydrolase</keyword>
<dbReference type="Pfam" id="PF00481">
    <property type="entry name" value="PP2C"/>
    <property type="match status" value="1"/>
</dbReference>
<feature type="region of interest" description="Disordered" evidence="10">
    <location>
        <begin position="1"/>
        <end position="96"/>
    </location>
</feature>
<keyword evidence="6" id="KW-0460">Magnesium</keyword>
<feature type="region of interest" description="Disordered" evidence="10">
    <location>
        <begin position="655"/>
        <end position="693"/>
    </location>
</feature>
<feature type="region of interest" description="Disordered" evidence="10">
    <location>
        <begin position="366"/>
        <end position="426"/>
    </location>
</feature>
<dbReference type="CDD" id="cd00143">
    <property type="entry name" value="PP2Cc"/>
    <property type="match status" value="1"/>
</dbReference>
<feature type="compositionally biased region" description="Low complexity" evidence="10">
    <location>
        <begin position="677"/>
        <end position="693"/>
    </location>
</feature>
<dbReference type="SUPFAM" id="SSF81606">
    <property type="entry name" value="PP2C-like"/>
    <property type="match status" value="1"/>
</dbReference>
<comment type="cofactor">
    <cofactor evidence="2">
        <name>Mg(2+)</name>
        <dbReference type="ChEBI" id="CHEBI:18420"/>
    </cofactor>
</comment>
<comment type="cofactor">
    <cofactor evidence="1">
        <name>Mn(2+)</name>
        <dbReference type="ChEBI" id="CHEBI:29035"/>
    </cofactor>
</comment>
<accession>A0ABP1FJI5</accession>
<evidence type="ECO:0000256" key="10">
    <source>
        <dbReference type="SAM" id="MobiDB-lite"/>
    </source>
</evidence>
<dbReference type="PANTHER" id="PTHR47992">
    <property type="entry name" value="PROTEIN PHOSPHATASE"/>
    <property type="match status" value="1"/>
</dbReference>
<gene>
    <name evidence="12" type="primary">g2063</name>
    <name evidence="12" type="ORF">VP750_LOCUS1770</name>
</gene>
<feature type="compositionally biased region" description="Polar residues" evidence="10">
    <location>
        <begin position="283"/>
        <end position="304"/>
    </location>
</feature>
<reference evidence="12 13" key="1">
    <citation type="submission" date="2024-06" db="EMBL/GenBank/DDBJ databases">
        <authorList>
            <person name="Kraege A."/>
            <person name="Thomma B."/>
        </authorList>
    </citation>
    <scope>NUCLEOTIDE SEQUENCE [LARGE SCALE GENOMIC DNA]</scope>
</reference>
<keyword evidence="7 9" id="KW-0904">Protein phosphatase</keyword>
<dbReference type="Gene3D" id="3.60.40.10">
    <property type="entry name" value="PPM-type phosphatase domain"/>
    <property type="match status" value="2"/>
</dbReference>
<feature type="region of interest" description="Disordered" evidence="10">
    <location>
        <begin position="257"/>
        <end position="307"/>
    </location>
</feature>
<evidence type="ECO:0000313" key="13">
    <source>
        <dbReference type="Proteomes" id="UP001497392"/>
    </source>
</evidence>
<protein>
    <recommendedName>
        <fullName evidence="3">protein-serine/threonine phosphatase</fullName>
        <ecNumber evidence="3">3.1.3.16</ecNumber>
    </recommendedName>
</protein>
<dbReference type="SMART" id="SM00331">
    <property type="entry name" value="PP2C_SIG"/>
    <property type="match status" value="1"/>
</dbReference>
<proteinExistence type="inferred from homology"/>
<evidence type="ECO:0000313" key="12">
    <source>
        <dbReference type="EMBL" id="CAL5220111.1"/>
    </source>
</evidence>
<evidence type="ECO:0000259" key="11">
    <source>
        <dbReference type="PROSITE" id="PS51746"/>
    </source>
</evidence>
<feature type="compositionally biased region" description="Low complexity" evidence="10">
    <location>
        <begin position="387"/>
        <end position="396"/>
    </location>
</feature>
<dbReference type="EMBL" id="CAXHTA020000003">
    <property type="protein sequence ID" value="CAL5220111.1"/>
    <property type="molecule type" value="Genomic_DNA"/>
</dbReference>
<evidence type="ECO:0000256" key="7">
    <source>
        <dbReference type="ARBA" id="ARBA00022912"/>
    </source>
</evidence>
<dbReference type="InterPro" id="IPR000222">
    <property type="entry name" value="PP2C_BS"/>
</dbReference>
<evidence type="ECO:0000256" key="9">
    <source>
        <dbReference type="RuleBase" id="RU003465"/>
    </source>
</evidence>
<keyword evidence="4" id="KW-0479">Metal-binding</keyword>
<name>A0ABP1FJI5_9CHLO</name>
<evidence type="ECO:0000256" key="5">
    <source>
        <dbReference type="ARBA" id="ARBA00022801"/>
    </source>
</evidence>
<keyword evidence="13" id="KW-1185">Reference proteome</keyword>
<feature type="domain" description="PPM-type phosphatase" evidence="11">
    <location>
        <begin position="290"/>
        <end position="641"/>
    </location>
</feature>
<dbReference type="PROSITE" id="PS51746">
    <property type="entry name" value="PPM_2"/>
    <property type="match status" value="1"/>
</dbReference>
<dbReference type="EC" id="3.1.3.16" evidence="3"/>
<evidence type="ECO:0000256" key="4">
    <source>
        <dbReference type="ARBA" id="ARBA00022723"/>
    </source>
</evidence>
<feature type="compositionally biased region" description="Low complexity" evidence="10">
    <location>
        <begin position="173"/>
        <end position="186"/>
    </location>
</feature>
<evidence type="ECO:0000256" key="3">
    <source>
        <dbReference type="ARBA" id="ARBA00013081"/>
    </source>
</evidence>
<feature type="region of interest" description="Disordered" evidence="10">
    <location>
        <begin position="173"/>
        <end position="212"/>
    </location>
</feature>
<feature type="compositionally biased region" description="Basic and acidic residues" evidence="10">
    <location>
        <begin position="39"/>
        <end position="48"/>
    </location>
</feature>
<sequence length="693" mass="71920">MAQACYDIGDADIGQLQDQQPRQASGSRHCIGTKRSRDRRSVDLRVEEQPNEVNVACEAQPPRSEKNRAKASFGGVASGLSDQSDTTHEGLQEMASPAPAADDALPFDVASLRAAASAAVADCTKVADGATDSGRRSAPGSSRNNSLVVRARAVRKASHGISSADLADSLASAGSSRASEGTASGELRGPPAAKGLQGEGAGSHHSGQACPPHGAKAICGRRPRMEDAYTAIPFLLEVLVPSDVLGQHDILPPRIATQVKSSSDSPASSVSDGNDGLGEGQPGSKTTADQVSSSTALPGSQQPAAAQKGHYVETLHFFGVFDGHGGAEGALHCAQTLHQRIVEAISAHTSPATQREVREQLENSITSTAATEGDMLDNFEESKTTEESAGTASAAGGDQGSLTGGADQARKQPGDNESEESESDAFLTSVMEEAESNKAEEGEPFSSEKFESALTDAFNRTDEEFGKADNAALVGTTAVVALVGSRQLYVANCGDSRAVLCRGGVAIPLTDDHKAAREDETARVEAAGGQILFWNGVRVMGVLAVSRAIGDHCLRPFVIAQPEVTILGRRPDDEILLLASDGLWDVLSNQEACTLAKRCLRRARQRGASRQSAARIAATVLTRAAVDRGSRDNVTVVVVDLASASAEAHALARAPSAAAVGTDDSADPLLSSKPMARSRSSFHHSSSGSQRPG</sequence>
<dbReference type="InterPro" id="IPR001932">
    <property type="entry name" value="PPM-type_phosphatase-like_dom"/>
</dbReference>
<organism evidence="12 13">
    <name type="scientific">Coccomyxa viridis</name>
    <dbReference type="NCBI Taxonomy" id="1274662"/>
    <lineage>
        <taxon>Eukaryota</taxon>
        <taxon>Viridiplantae</taxon>
        <taxon>Chlorophyta</taxon>
        <taxon>core chlorophytes</taxon>
        <taxon>Trebouxiophyceae</taxon>
        <taxon>Trebouxiophyceae incertae sedis</taxon>
        <taxon>Coccomyxaceae</taxon>
        <taxon>Coccomyxa</taxon>
    </lineage>
</organism>
<dbReference type="PROSITE" id="PS01032">
    <property type="entry name" value="PPM_1"/>
    <property type="match status" value="1"/>
</dbReference>
<comment type="caution">
    <text evidence="12">The sequence shown here is derived from an EMBL/GenBank/DDBJ whole genome shotgun (WGS) entry which is preliminary data.</text>
</comment>
<evidence type="ECO:0000256" key="6">
    <source>
        <dbReference type="ARBA" id="ARBA00022842"/>
    </source>
</evidence>
<feature type="compositionally biased region" description="Polar residues" evidence="10">
    <location>
        <begin position="16"/>
        <end position="26"/>
    </location>
</feature>
<dbReference type="InterPro" id="IPR015655">
    <property type="entry name" value="PP2C"/>
</dbReference>
<keyword evidence="8" id="KW-0464">Manganese</keyword>
<feature type="compositionally biased region" description="Low complexity" evidence="10">
    <location>
        <begin position="261"/>
        <end position="271"/>
    </location>
</feature>
<comment type="similarity">
    <text evidence="9">Belongs to the PP2C family.</text>
</comment>
<evidence type="ECO:0000256" key="1">
    <source>
        <dbReference type="ARBA" id="ARBA00001936"/>
    </source>
</evidence>
<dbReference type="Proteomes" id="UP001497392">
    <property type="component" value="Unassembled WGS sequence"/>
</dbReference>
<evidence type="ECO:0000256" key="2">
    <source>
        <dbReference type="ARBA" id="ARBA00001946"/>
    </source>
</evidence>
<dbReference type="SMART" id="SM00332">
    <property type="entry name" value="PP2Cc"/>
    <property type="match status" value="1"/>
</dbReference>